<evidence type="ECO:0000256" key="1">
    <source>
        <dbReference type="SAM" id="Phobius"/>
    </source>
</evidence>
<dbReference type="NCBIfam" id="TIGR02595">
    <property type="entry name" value="PEP_CTERM"/>
    <property type="match status" value="1"/>
</dbReference>
<feature type="signal peptide" evidence="2">
    <location>
        <begin position="1"/>
        <end position="24"/>
    </location>
</feature>
<accession>A0A517ZRR7</accession>
<organism evidence="4 5">
    <name type="scientific">Symmachiella dynata</name>
    <dbReference type="NCBI Taxonomy" id="2527995"/>
    <lineage>
        <taxon>Bacteria</taxon>
        <taxon>Pseudomonadati</taxon>
        <taxon>Planctomycetota</taxon>
        <taxon>Planctomycetia</taxon>
        <taxon>Planctomycetales</taxon>
        <taxon>Planctomycetaceae</taxon>
        <taxon>Symmachiella</taxon>
    </lineage>
</organism>
<dbReference type="InterPro" id="IPR049804">
    <property type="entry name" value="Choice_anch_L"/>
</dbReference>
<keyword evidence="1" id="KW-0812">Transmembrane</keyword>
<dbReference type="EMBL" id="CP036276">
    <property type="protein sequence ID" value="QDU45167.1"/>
    <property type="molecule type" value="Genomic_DNA"/>
</dbReference>
<evidence type="ECO:0000313" key="5">
    <source>
        <dbReference type="Proteomes" id="UP000319383"/>
    </source>
</evidence>
<proteinExistence type="predicted"/>
<dbReference type="NCBIfam" id="NF038133">
    <property type="entry name" value="choice_anch_L"/>
    <property type="match status" value="1"/>
</dbReference>
<evidence type="ECO:0000259" key="3">
    <source>
        <dbReference type="Pfam" id="PF07589"/>
    </source>
</evidence>
<keyword evidence="1" id="KW-1133">Transmembrane helix</keyword>
<sequence length="304" mass="30684" precursor="true">MNKKWITLGLAVAVSLGAISDAPAASITPTLDANLLEAALFQAGGGGIDLSSVVVTVSGHSMGLGSESAGTYTNASGTYGMGSGIVISSGQAGDYGDGPNLDTGKTTAYSVAATVAQEALLDPISGGSFDHSDVTQIDISFDMLAGFDSIFFNVTFGSEEYDEFIGGIYVDAFGLYVNNTNVAFVDGLPVNIDHPYMGSADGTELNGLLGSAATGASSGDPMPAIGSLVHTFSASVNPTGNTLTFIIADTGDDALDSTAYISQLGGTLPPDPAAVPEPSTFALLGLGGLALVGYGWRRKRQQAA</sequence>
<evidence type="ECO:0000313" key="4">
    <source>
        <dbReference type="EMBL" id="QDU45167.1"/>
    </source>
</evidence>
<name>A0A517ZRR7_9PLAN</name>
<dbReference type="RefSeq" id="WP_145377578.1">
    <property type="nucleotide sequence ID" value="NZ_CP036276.1"/>
</dbReference>
<dbReference type="InterPro" id="IPR013424">
    <property type="entry name" value="Ice-binding_C"/>
</dbReference>
<keyword evidence="1" id="KW-0472">Membrane</keyword>
<dbReference type="KEGG" id="sdyn:Mal52_36560"/>
<reference evidence="4 5" key="1">
    <citation type="submission" date="2019-02" db="EMBL/GenBank/DDBJ databases">
        <title>Deep-cultivation of Planctomycetes and their phenomic and genomic characterization uncovers novel biology.</title>
        <authorList>
            <person name="Wiegand S."/>
            <person name="Jogler M."/>
            <person name="Boedeker C."/>
            <person name="Pinto D."/>
            <person name="Vollmers J."/>
            <person name="Rivas-Marin E."/>
            <person name="Kohn T."/>
            <person name="Peeters S.H."/>
            <person name="Heuer A."/>
            <person name="Rast P."/>
            <person name="Oberbeckmann S."/>
            <person name="Bunk B."/>
            <person name="Jeske O."/>
            <person name="Meyerdierks A."/>
            <person name="Storesund J.E."/>
            <person name="Kallscheuer N."/>
            <person name="Luecker S."/>
            <person name="Lage O.M."/>
            <person name="Pohl T."/>
            <person name="Merkel B.J."/>
            <person name="Hornburger P."/>
            <person name="Mueller R.-W."/>
            <person name="Bruemmer F."/>
            <person name="Labrenz M."/>
            <person name="Spormann A.M."/>
            <person name="Op den Camp H."/>
            <person name="Overmann J."/>
            <person name="Amann R."/>
            <person name="Jetten M.S.M."/>
            <person name="Mascher T."/>
            <person name="Medema M.H."/>
            <person name="Devos D.P."/>
            <person name="Kaster A.-K."/>
            <person name="Ovreas L."/>
            <person name="Rohde M."/>
            <person name="Galperin M.Y."/>
            <person name="Jogler C."/>
        </authorList>
    </citation>
    <scope>NUCLEOTIDE SEQUENCE [LARGE SCALE GENOMIC DNA]</scope>
    <source>
        <strain evidence="4 5">Mal52</strain>
    </source>
</reference>
<dbReference type="Proteomes" id="UP000319383">
    <property type="component" value="Chromosome"/>
</dbReference>
<dbReference type="AlphaFoldDB" id="A0A517ZRR7"/>
<keyword evidence="5" id="KW-1185">Reference proteome</keyword>
<evidence type="ECO:0000256" key="2">
    <source>
        <dbReference type="SAM" id="SignalP"/>
    </source>
</evidence>
<feature type="domain" description="Ice-binding protein C-terminal" evidence="3">
    <location>
        <begin position="274"/>
        <end position="299"/>
    </location>
</feature>
<gene>
    <name evidence="4" type="ORF">Mal52_36560</name>
</gene>
<keyword evidence="2" id="KW-0732">Signal</keyword>
<dbReference type="Pfam" id="PF07589">
    <property type="entry name" value="PEP-CTERM"/>
    <property type="match status" value="1"/>
</dbReference>
<protein>
    <submittedName>
        <fullName evidence="4">PEP-CTERM motif protein</fullName>
    </submittedName>
</protein>
<feature type="transmembrane region" description="Helical" evidence="1">
    <location>
        <begin position="279"/>
        <end position="296"/>
    </location>
</feature>
<feature type="chain" id="PRO_5022226864" evidence="2">
    <location>
        <begin position="25"/>
        <end position="304"/>
    </location>
</feature>